<evidence type="ECO:0008006" key="3">
    <source>
        <dbReference type="Google" id="ProtNLM"/>
    </source>
</evidence>
<reference evidence="2" key="1">
    <citation type="submission" date="2015-01" db="EMBL/GenBank/DDBJ databases">
        <authorList>
            <person name="MANFREDI Pablo"/>
        </authorList>
    </citation>
    <scope>NUCLEOTIDE SEQUENCE [LARGE SCALE GENOMIC DNA]</scope>
    <source>
        <strain evidence="2">Cc11</strain>
    </source>
</reference>
<dbReference type="PROSITE" id="PS51257">
    <property type="entry name" value="PROKAR_LIPOPROTEIN"/>
    <property type="match status" value="1"/>
</dbReference>
<sequence length="131" mass="15461">MKRIFFIIALSVTAISCDKFLDIEPKGKVIPQSTEEFRQLLNSGYRSVPTYKSDVAFRTDELKANENSDDFAQYKNIYIWEDVITDLQTKNVPLMRLFTNRFFIPTKPLFREQNECQNPLKNNKFLLRPML</sequence>
<gene>
    <name evidence="1" type="ORF">CCAN11_1450004</name>
</gene>
<proteinExistence type="predicted"/>
<organism evidence="1 2">
    <name type="scientific">Capnocytophaga canimorsus</name>
    <dbReference type="NCBI Taxonomy" id="28188"/>
    <lineage>
        <taxon>Bacteria</taxon>
        <taxon>Pseudomonadati</taxon>
        <taxon>Bacteroidota</taxon>
        <taxon>Flavobacteriia</taxon>
        <taxon>Flavobacteriales</taxon>
        <taxon>Flavobacteriaceae</taxon>
        <taxon>Capnocytophaga</taxon>
    </lineage>
</organism>
<dbReference type="EMBL" id="CDOK01000052">
    <property type="protein sequence ID" value="CEN47497.1"/>
    <property type="molecule type" value="Genomic_DNA"/>
</dbReference>
<accession>A0A0B7IBU7</accession>
<name>A0A0B7IBU7_9FLAO</name>
<dbReference type="Proteomes" id="UP000039370">
    <property type="component" value="Unassembled WGS sequence"/>
</dbReference>
<dbReference type="AlphaFoldDB" id="A0A0B7IBU7"/>
<evidence type="ECO:0000313" key="2">
    <source>
        <dbReference type="Proteomes" id="UP000039370"/>
    </source>
</evidence>
<protein>
    <recommendedName>
        <fullName evidence="3">SusD-like N-terminal domain-containing protein</fullName>
    </recommendedName>
</protein>
<evidence type="ECO:0000313" key="1">
    <source>
        <dbReference type="EMBL" id="CEN47497.1"/>
    </source>
</evidence>